<protein>
    <submittedName>
        <fullName evidence="3">Cellulose binding domain-containing protein</fullName>
    </submittedName>
</protein>
<accession>A0A964BNT3</accession>
<feature type="compositionally biased region" description="Low complexity" evidence="1">
    <location>
        <begin position="221"/>
        <end position="238"/>
    </location>
</feature>
<dbReference type="AlphaFoldDB" id="A0A964BNT3"/>
<feature type="domain" description="CBM2" evidence="2">
    <location>
        <begin position="11"/>
        <end position="103"/>
    </location>
</feature>
<keyword evidence="4" id="KW-1185">Reference proteome</keyword>
<evidence type="ECO:0000259" key="2">
    <source>
        <dbReference type="SMART" id="SM00637"/>
    </source>
</evidence>
<feature type="region of interest" description="Disordered" evidence="1">
    <location>
        <begin position="221"/>
        <end position="250"/>
    </location>
</feature>
<dbReference type="GO" id="GO:0004553">
    <property type="term" value="F:hydrolase activity, hydrolyzing O-glycosyl compounds"/>
    <property type="evidence" value="ECO:0007669"/>
    <property type="project" value="InterPro"/>
</dbReference>
<dbReference type="SUPFAM" id="SSF49384">
    <property type="entry name" value="Carbohydrate-binding domain"/>
    <property type="match status" value="2"/>
</dbReference>
<gene>
    <name evidence="3" type="ORF">I4641_03515</name>
</gene>
<dbReference type="Pfam" id="PF00553">
    <property type="entry name" value="CBM_2"/>
    <property type="match status" value="1"/>
</dbReference>
<comment type="caution">
    <text evidence="3">The sequence shown here is derived from an EMBL/GenBank/DDBJ whole genome shotgun (WGS) entry which is preliminary data.</text>
</comment>
<dbReference type="Gene3D" id="2.60.40.290">
    <property type="match status" value="2"/>
</dbReference>
<reference evidence="3" key="1">
    <citation type="journal article" date="2021" name="Antonie Van Leeuwenhoek">
        <title>Draft genome and description of Waterburya agarophytonicola gen. nov. sp. nov. (Pleurocapsales, Cyanobacteria): a seaweed symbiont.</title>
        <authorList>
            <person name="Bonthond G."/>
            <person name="Shalygin S."/>
            <person name="Bayer T."/>
            <person name="Weinberger F."/>
        </authorList>
    </citation>
    <scope>NUCLEOTIDE SEQUENCE</scope>
    <source>
        <strain evidence="3">KI4</strain>
    </source>
</reference>
<dbReference type="GO" id="GO:0005975">
    <property type="term" value="P:carbohydrate metabolic process"/>
    <property type="evidence" value="ECO:0007669"/>
    <property type="project" value="InterPro"/>
</dbReference>
<dbReference type="GO" id="GO:0030247">
    <property type="term" value="F:polysaccharide binding"/>
    <property type="evidence" value="ECO:0007669"/>
    <property type="project" value="InterPro"/>
</dbReference>
<feature type="compositionally biased region" description="Polar residues" evidence="1">
    <location>
        <begin position="241"/>
        <end position="250"/>
    </location>
</feature>
<evidence type="ECO:0000256" key="1">
    <source>
        <dbReference type="SAM" id="MobiDB-lite"/>
    </source>
</evidence>
<dbReference type="InterPro" id="IPR001919">
    <property type="entry name" value="CBD2"/>
</dbReference>
<dbReference type="InterPro" id="IPR012291">
    <property type="entry name" value="CBM2_carb-bd_dom_sf"/>
</dbReference>
<evidence type="ECO:0000313" key="3">
    <source>
        <dbReference type="EMBL" id="MCC0176046.1"/>
    </source>
</evidence>
<name>A0A964BNT3_9CYAN</name>
<dbReference type="InterPro" id="IPR008965">
    <property type="entry name" value="CBM2/CBM3_carb-bd_dom_sf"/>
</dbReference>
<dbReference type="Proteomes" id="UP000729733">
    <property type="component" value="Unassembled WGS sequence"/>
</dbReference>
<dbReference type="EMBL" id="JADWDC010000006">
    <property type="protein sequence ID" value="MCC0176046.1"/>
    <property type="molecule type" value="Genomic_DNA"/>
</dbReference>
<dbReference type="SMART" id="SM00637">
    <property type="entry name" value="CBD_II"/>
    <property type="match status" value="1"/>
</dbReference>
<organism evidence="3 4">
    <name type="scientific">Waterburya agarophytonicola KI4</name>
    <dbReference type="NCBI Taxonomy" id="2874699"/>
    <lineage>
        <taxon>Bacteria</taxon>
        <taxon>Bacillati</taxon>
        <taxon>Cyanobacteriota</taxon>
        <taxon>Cyanophyceae</taxon>
        <taxon>Pleurocapsales</taxon>
        <taxon>Hyellaceae</taxon>
        <taxon>Waterburya</taxon>
        <taxon>Waterburya agarophytonicola</taxon>
    </lineage>
</organism>
<proteinExistence type="predicted"/>
<evidence type="ECO:0000313" key="4">
    <source>
        <dbReference type="Proteomes" id="UP000729733"/>
    </source>
</evidence>
<dbReference type="RefSeq" id="WP_229639081.1">
    <property type="nucleotide sequence ID" value="NZ_JADWDC010000006.1"/>
</dbReference>
<sequence>MNKMLVNQKTFNLKSTITDDWGNRHRVAIDLEAKSTAENWKMEFSLPNDYEIKEIYGAELIEEGGKTYLSGANWNKSLDSGDKTEIVLIVDEGNSRNQNPIKPTFVFADSTNSDSMNYKLDTSSLIAEDWDGGYKIELDITAQSKAQAWTLDFELPYEISESYGVDLINNGDGSYTINGQNDQVDLNKGQSIKPIFIVQDNGKQAIVPSFDDSVSVSEGKIPPTVNNTNNNYAPVNIPEGNGQSVGQQGK</sequence>
<feature type="non-terminal residue" evidence="3">
    <location>
        <position position="250"/>
    </location>
</feature>